<feature type="signal peptide" evidence="1">
    <location>
        <begin position="1"/>
        <end position="32"/>
    </location>
</feature>
<comment type="caution">
    <text evidence="2">The sequence shown here is derived from an EMBL/GenBank/DDBJ whole genome shotgun (WGS) entry which is preliminary data.</text>
</comment>
<accession>A0A9D1KTU4</accession>
<dbReference type="EMBL" id="DVLY01000146">
    <property type="protein sequence ID" value="HIT98357.1"/>
    <property type="molecule type" value="Genomic_DNA"/>
</dbReference>
<gene>
    <name evidence="2" type="ORF">IAC44_05905</name>
</gene>
<dbReference type="InterPro" id="IPR046732">
    <property type="entry name" value="DUF6624"/>
</dbReference>
<feature type="chain" id="PRO_5039432807" evidence="1">
    <location>
        <begin position="33"/>
        <end position="249"/>
    </location>
</feature>
<protein>
    <submittedName>
        <fullName evidence="2">Uncharacterized protein</fullName>
    </submittedName>
</protein>
<evidence type="ECO:0000256" key="1">
    <source>
        <dbReference type="SAM" id="SignalP"/>
    </source>
</evidence>
<keyword evidence="1" id="KW-0732">Signal</keyword>
<reference evidence="2" key="1">
    <citation type="submission" date="2020-10" db="EMBL/GenBank/DDBJ databases">
        <authorList>
            <person name="Gilroy R."/>
        </authorList>
    </citation>
    <scope>NUCLEOTIDE SEQUENCE</scope>
    <source>
        <strain evidence="2">1383</strain>
    </source>
</reference>
<proteinExistence type="predicted"/>
<dbReference type="Pfam" id="PF20329">
    <property type="entry name" value="DUF6624"/>
    <property type="match status" value="1"/>
</dbReference>
<evidence type="ECO:0000313" key="2">
    <source>
        <dbReference type="EMBL" id="HIT98357.1"/>
    </source>
</evidence>
<dbReference type="AlphaFoldDB" id="A0A9D1KTU4"/>
<reference evidence="2" key="2">
    <citation type="journal article" date="2021" name="PeerJ">
        <title>Extensive microbial diversity within the chicken gut microbiome revealed by metagenomics and culture.</title>
        <authorList>
            <person name="Gilroy R."/>
            <person name="Ravi A."/>
            <person name="Getino M."/>
            <person name="Pursley I."/>
            <person name="Horton D.L."/>
            <person name="Alikhan N.F."/>
            <person name="Baker D."/>
            <person name="Gharbi K."/>
            <person name="Hall N."/>
            <person name="Watson M."/>
            <person name="Adriaenssens E.M."/>
            <person name="Foster-Nyarko E."/>
            <person name="Jarju S."/>
            <person name="Secka A."/>
            <person name="Antonio M."/>
            <person name="Oren A."/>
            <person name="Chaudhuri R.R."/>
            <person name="La Ragione R."/>
            <person name="Hildebrand F."/>
            <person name="Pallen M.J."/>
        </authorList>
    </citation>
    <scope>NUCLEOTIDE SEQUENCE</scope>
    <source>
        <strain evidence="2">1383</strain>
    </source>
</reference>
<organism evidence="2 3">
    <name type="scientific">Candidatus Merdimorpha stercoravium</name>
    <dbReference type="NCBI Taxonomy" id="2840863"/>
    <lineage>
        <taxon>Bacteria</taxon>
        <taxon>Pseudomonadati</taxon>
        <taxon>Bacteroidota</taxon>
        <taxon>Flavobacteriia</taxon>
        <taxon>Flavobacteriales</taxon>
        <taxon>Candidatus Merdimorpha</taxon>
    </lineage>
</organism>
<evidence type="ECO:0000313" key="3">
    <source>
        <dbReference type="Proteomes" id="UP000824161"/>
    </source>
</evidence>
<dbReference type="Proteomes" id="UP000824161">
    <property type="component" value="Unassembled WGS sequence"/>
</dbReference>
<sequence length="249" mass="27911">MNSALLLRIVHRLAKAISFAICLFFCTCSAKGALLPEHANDTIRDGKTVFLDSLLRAVYSEDQNVRIGFERVIGSNHADSILAFSMRMEEVDRHCQEIVFPILDTLGIPDGLSERSYDALFLVVQHADAEAQHKYFPIFRSAAEKGLVSPSDVATMQDRILMREGRLQIYGTQTFTSQKILLDRNGNVSSDAEGSAIYLWPVSSPDSLDIRRAKVGLPPIEEYFAIFQEAGMELIWDRSLTVEKARALR</sequence>
<name>A0A9D1KTU4_9FLAO</name>